<dbReference type="PANTHER" id="PTHR11908">
    <property type="entry name" value="XANTHINE DEHYDROGENASE"/>
    <property type="match status" value="1"/>
</dbReference>
<evidence type="ECO:0000259" key="3">
    <source>
        <dbReference type="SMART" id="SM01008"/>
    </source>
</evidence>
<dbReference type="Gene3D" id="3.90.1170.50">
    <property type="entry name" value="Aldehyde oxidase/xanthine dehydrogenase, a/b hammerhead"/>
    <property type="match status" value="1"/>
</dbReference>
<dbReference type="RefSeq" id="WP_259312248.1">
    <property type="nucleotide sequence ID" value="NZ_CP087164.1"/>
</dbReference>
<dbReference type="InterPro" id="IPR036856">
    <property type="entry name" value="Ald_Oxase/Xan_DH_a/b_sf"/>
</dbReference>
<reference evidence="4" key="1">
    <citation type="journal article" date="2022" name="Int. J. Syst. Evol. Microbiol.">
        <title>Pseudomonas aegrilactucae sp. nov. and Pseudomonas morbosilactucae sp. nov., pathogens causing bacterial rot of lettuce in Japan.</title>
        <authorList>
            <person name="Sawada H."/>
            <person name="Fujikawa T."/>
            <person name="Satou M."/>
        </authorList>
    </citation>
    <scope>NUCLEOTIDE SEQUENCE</scope>
    <source>
        <strain evidence="4">0166_1</strain>
    </source>
</reference>
<protein>
    <submittedName>
        <fullName evidence="4">Carbon monoxide dehydrogenase large chain</fullName>
        <ecNumber evidence="4">1.2.5.3</ecNumber>
    </submittedName>
</protein>
<dbReference type="Pfam" id="PF20256">
    <property type="entry name" value="MoCoBD_2"/>
    <property type="match status" value="1"/>
</dbReference>
<dbReference type="PANTHER" id="PTHR11908:SF132">
    <property type="entry name" value="ALDEHYDE OXIDASE 1-RELATED"/>
    <property type="match status" value="1"/>
</dbReference>
<dbReference type="GO" id="GO:0008805">
    <property type="term" value="F:carbon-monoxide oxygenase activity"/>
    <property type="evidence" value="ECO:0007669"/>
    <property type="project" value="UniProtKB-EC"/>
</dbReference>
<dbReference type="GO" id="GO:0005506">
    <property type="term" value="F:iron ion binding"/>
    <property type="evidence" value="ECO:0007669"/>
    <property type="project" value="InterPro"/>
</dbReference>
<accession>A0A9E7C365</accession>
<organism evidence="4 5">
    <name type="scientific">Capillimicrobium parvum</name>
    <dbReference type="NCBI Taxonomy" id="2884022"/>
    <lineage>
        <taxon>Bacteria</taxon>
        <taxon>Bacillati</taxon>
        <taxon>Actinomycetota</taxon>
        <taxon>Thermoleophilia</taxon>
        <taxon>Solirubrobacterales</taxon>
        <taxon>Capillimicrobiaceae</taxon>
        <taxon>Capillimicrobium</taxon>
    </lineage>
</organism>
<dbReference type="InterPro" id="IPR037165">
    <property type="entry name" value="AldOxase/xan_DH_Mopterin-bd_sf"/>
</dbReference>
<dbReference type="KEGG" id="sbae:DSM104329_04642"/>
<dbReference type="Pfam" id="PF02738">
    <property type="entry name" value="MoCoBD_1"/>
    <property type="match status" value="1"/>
</dbReference>
<dbReference type="SUPFAM" id="SSF56003">
    <property type="entry name" value="Molybdenum cofactor-binding domain"/>
    <property type="match status" value="1"/>
</dbReference>
<evidence type="ECO:0000313" key="5">
    <source>
        <dbReference type="Proteomes" id="UP001162834"/>
    </source>
</evidence>
<dbReference type="EMBL" id="CP087164">
    <property type="protein sequence ID" value="UGS38218.1"/>
    <property type="molecule type" value="Genomic_DNA"/>
</dbReference>
<dbReference type="InterPro" id="IPR046867">
    <property type="entry name" value="AldOxase/xan_DH_MoCoBD2"/>
</dbReference>
<dbReference type="AlphaFoldDB" id="A0A9E7C365"/>
<dbReference type="SUPFAM" id="SSF54665">
    <property type="entry name" value="CO dehydrogenase molybdoprotein N-domain-like"/>
    <property type="match status" value="1"/>
</dbReference>
<keyword evidence="1" id="KW-0500">Molybdenum</keyword>
<dbReference type="Proteomes" id="UP001162834">
    <property type="component" value="Chromosome"/>
</dbReference>
<dbReference type="SMART" id="SM01008">
    <property type="entry name" value="Ald_Xan_dh_C"/>
    <property type="match status" value="1"/>
</dbReference>
<dbReference type="EC" id="1.2.5.3" evidence="4"/>
<proteinExistence type="predicted"/>
<dbReference type="Pfam" id="PF01315">
    <property type="entry name" value="Ald_Xan_dh_C"/>
    <property type="match status" value="1"/>
</dbReference>
<evidence type="ECO:0000256" key="2">
    <source>
        <dbReference type="ARBA" id="ARBA00023002"/>
    </source>
</evidence>
<name>A0A9E7C365_9ACTN</name>
<keyword evidence="5" id="KW-1185">Reference proteome</keyword>
<evidence type="ECO:0000313" key="4">
    <source>
        <dbReference type="EMBL" id="UGS38218.1"/>
    </source>
</evidence>
<dbReference type="InterPro" id="IPR016208">
    <property type="entry name" value="Ald_Oxase/xanthine_DH-like"/>
</dbReference>
<dbReference type="Gene3D" id="3.30.365.10">
    <property type="entry name" value="Aldehyde oxidase/xanthine dehydrogenase, molybdopterin binding domain"/>
    <property type="match status" value="4"/>
</dbReference>
<dbReference type="InterPro" id="IPR000674">
    <property type="entry name" value="Ald_Oxase/Xan_DH_a/b"/>
</dbReference>
<dbReference type="InterPro" id="IPR008274">
    <property type="entry name" value="AldOxase/xan_DH_MoCoBD1"/>
</dbReference>
<feature type="domain" description="Aldehyde oxidase/xanthine dehydrogenase a/b hammerhead" evidence="3">
    <location>
        <begin position="14"/>
        <end position="124"/>
    </location>
</feature>
<evidence type="ECO:0000256" key="1">
    <source>
        <dbReference type="ARBA" id="ARBA00022505"/>
    </source>
</evidence>
<sequence length="783" mass="82942">MSEGLDRDQRRLVTGGGRYVDDLGFPGALAMAIVRSPVACARLRGVSADAALALDGVRAVITAPELMEHCDPFPGIVREAPPYHPLAVDCVRYAGEPVAVVVADDRYLAEDGARAVELDLESLPAVVDPRAAAADAANVPWGRRYRYGDPDDAFARASRIVSVETAFPKYNSTPLETYGLVADWSAATGDVAVHSNFQGPFSLHPVMCAALRLTSHQLRLVVAQDIGGSFGVKAMIYPYIVLSAVASKVVGAPVRWIEDRAEHLAGSASGTNRVTRAEAAVDADGRVLGVRFEILEDVGAYMRAPEPSCVMRSISGFAGPYGIEHGAIDVSVVLTNKLPTGLNRGYGGQQHIFTLERLMDRVAAELDLDPAELRRRNLIPADRFPFAAASGTRYDSGEYHAALQRALDRSDYHALRARRETDDGGAWVGVGVATAVHSSAANMGYVTLALDPEVRAGERYRAKSGSREWATVRVDPGGKVGVEIATGGAGQGHRATAARLVADVLEIAPSDVRAIDAVDTERSPWSVSTGSYSSRFAVMAGNAVLLTAEALRDELLDLAAAHLDRPRDELRWERGRALHPDGAVAGLRELAGAAHWNAGTLGSATPPLAVTRAFVADGTFPPDADDRVNAALAYGFMADVAVVEVDKQTFVPRVRSYVAVHDVGRTLDADIVAGQMYGGIVHGMAGALLEHIAYAPDGRLLVRDFMDYRCPEAGDAPAMSLDHVNAPSPFNPLGVKGAGESSSMSAPAAIAAAVEDALAHAGARIDTLPIYPATLWQRYGGAA</sequence>
<keyword evidence="2 4" id="KW-0560">Oxidoreductase</keyword>
<gene>
    <name evidence="4" type="primary">cutL_4</name>
    <name evidence="4" type="ORF">DSM104329_04642</name>
</gene>